<dbReference type="InParanoid" id="D3BNQ7"/>
<dbReference type="GeneID" id="31365053"/>
<evidence type="ECO:0000313" key="1">
    <source>
        <dbReference type="EMBL" id="EFA76826.1"/>
    </source>
</evidence>
<dbReference type="EMBL" id="ADBJ01000044">
    <property type="protein sequence ID" value="EFA76826.1"/>
    <property type="molecule type" value="Genomic_DNA"/>
</dbReference>
<gene>
    <name evidence="1" type="ORF">PPL_09578</name>
</gene>
<dbReference type="Proteomes" id="UP000001396">
    <property type="component" value="Unassembled WGS sequence"/>
</dbReference>
<comment type="caution">
    <text evidence="1">The sequence shown here is derived from an EMBL/GenBank/DDBJ whole genome shotgun (WGS) entry which is preliminary data.</text>
</comment>
<keyword evidence="2" id="KW-1185">Reference proteome</keyword>
<reference evidence="1 2" key="1">
    <citation type="journal article" date="2011" name="Genome Res.">
        <title>Phylogeny-wide analysis of social amoeba genomes highlights ancient origins for complex intercellular communication.</title>
        <authorList>
            <person name="Heidel A.J."/>
            <person name="Lawal H.M."/>
            <person name="Felder M."/>
            <person name="Schilde C."/>
            <person name="Helps N.R."/>
            <person name="Tunggal B."/>
            <person name="Rivero F."/>
            <person name="John U."/>
            <person name="Schleicher M."/>
            <person name="Eichinger L."/>
            <person name="Platzer M."/>
            <person name="Noegel A.A."/>
            <person name="Schaap P."/>
            <person name="Gloeckner G."/>
        </authorList>
    </citation>
    <scope>NUCLEOTIDE SEQUENCE [LARGE SCALE GENOMIC DNA]</scope>
    <source>
        <strain evidence="2">ATCC 26659 / Pp 5 / PN500</strain>
    </source>
</reference>
<name>D3BNQ7_HETP5</name>
<dbReference type="AlphaFoldDB" id="D3BNQ7"/>
<evidence type="ECO:0000313" key="2">
    <source>
        <dbReference type="Proteomes" id="UP000001396"/>
    </source>
</evidence>
<protein>
    <submittedName>
        <fullName evidence="1">Uncharacterized protein</fullName>
    </submittedName>
</protein>
<accession>D3BNQ7</accession>
<proteinExistence type="predicted"/>
<sequence length="48" mass="5548">MQYVSTILNKYVGNRVVFSNSFVQGICEKYPKIAFLNDAYTNKNLNEL</sequence>
<organism evidence="1 2">
    <name type="scientific">Heterostelium pallidum (strain ATCC 26659 / Pp 5 / PN500)</name>
    <name type="common">Cellular slime mold</name>
    <name type="synonym">Polysphondylium pallidum</name>
    <dbReference type="NCBI Taxonomy" id="670386"/>
    <lineage>
        <taxon>Eukaryota</taxon>
        <taxon>Amoebozoa</taxon>
        <taxon>Evosea</taxon>
        <taxon>Eumycetozoa</taxon>
        <taxon>Dictyostelia</taxon>
        <taxon>Acytosteliales</taxon>
        <taxon>Acytosteliaceae</taxon>
        <taxon>Heterostelium</taxon>
    </lineage>
</organism>
<dbReference type="RefSeq" id="XP_020428958.1">
    <property type="nucleotide sequence ID" value="XM_020580371.1"/>
</dbReference>